<gene>
    <name evidence="5" type="ORF">EAS64_25895</name>
</gene>
<dbReference type="OrthoDB" id="3208200at2"/>
<evidence type="ECO:0000313" key="6">
    <source>
        <dbReference type="Proteomes" id="UP000460272"/>
    </source>
</evidence>
<dbReference type="SUPFAM" id="SSF111331">
    <property type="entry name" value="NAD kinase/diacylglycerol kinase-like"/>
    <property type="match status" value="1"/>
</dbReference>
<dbReference type="InterPro" id="IPR001206">
    <property type="entry name" value="Diacylglycerol_kinase_cat_dom"/>
</dbReference>
<dbReference type="GO" id="GO:0016301">
    <property type="term" value="F:kinase activity"/>
    <property type="evidence" value="ECO:0007669"/>
    <property type="project" value="InterPro"/>
</dbReference>
<comment type="caution">
    <text evidence="5">The sequence shown here is derived from an EMBL/GenBank/DDBJ whole genome shotgun (WGS) entry which is preliminary data.</text>
</comment>
<organism evidence="5 6">
    <name type="scientific">Trebonia kvetii</name>
    <dbReference type="NCBI Taxonomy" id="2480626"/>
    <lineage>
        <taxon>Bacteria</taxon>
        <taxon>Bacillati</taxon>
        <taxon>Actinomycetota</taxon>
        <taxon>Actinomycetes</taxon>
        <taxon>Streptosporangiales</taxon>
        <taxon>Treboniaceae</taxon>
        <taxon>Trebonia</taxon>
    </lineage>
</organism>
<proteinExistence type="inferred from homology"/>
<evidence type="ECO:0000256" key="1">
    <source>
        <dbReference type="ARBA" id="ARBA00001946"/>
    </source>
</evidence>
<feature type="domain" description="DAGKc" evidence="4">
    <location>
        <begin position="17"/>
        <end position="144"/>
    </location>
</feature>
<evidence type="ECO:0000259" key="4">
    <source>
        <dbReference type="PROSITE" id="PS50146"/>
    </source>
</evidence>
<feature type="region of interest" description="Disordered" evidence="3">
    <location>
        <begin position="291"/>
        <end position="324"/>
    </location>
</feature>
<dbReference type="PROSITE" id="PS50146">
    <property type="entry name" value="DAGK"/>
    <property type="match status" value="1"/>
</dbReference>
<name>A0A6P2BU83_9ACTN</name>
<dbReference type="RefSeq" id="WP_145857089.1">
    <property type="nucleotide sequence ID" value="NZ_RPFW01000005.1"/>
</dbReference>
<dbReference type="EMBL" id="RPFW01000005">
    <property type="protein sequence ID" value="TVZ02257.1"/>
    <property type="molecule type" value="Genomic_DNA"/>
</dbReference>
<dbReference type="InterPro" id="IPR016064">
    <property type="entry name" value="NAD/diacylglycerol_kinase_sf"/>
</dbReference>
<dbReference type="Gene3D" id="3.40.50.10330">
    <property type="entry name" value="Probable inorganic polyphosphate/atp-NAD kinase, domain 1"/>
    <property type="match status" value="1"/>
</dbReference>
<evidence type="ECO:0000313" key="5">
    <source>
        <dbReference type="EMBL" id="TVZ02257.1"/>
    </source>
</evidence>
<dbReference type="PANTHER" id="PTHR12358:SF54">
    <property type="entry name" value="SPHINGOSINE KINASE RELATED PROTEIN"/>
    <property type="match status" value="1"/>
</dbReference>
<protein>
    <recommendedName>
        <fullName evidence="4">DAGKc domain-containing protein</fullName>
    </recommendedName>
</protein>
<comment type="similarity">
    <text evidence="2">Belongs to the diacylglycerol/lipid kinase family.</text>
</comment>
<dbReference type="Proteomes" id="UP000460272">
    <property type="component" value="Unassembled WGS sequence"/>
</dbReference>
<evidence type="ECO:0000256" key="3">
    <source>
        <dbReference type="SAM" id="MobiDB-lite"/>
    </source>
</evidence>
<evidence type="ECO:0000256" key="2">
    <source>
        <dbReference type="ARBA" id="ARBA00005983"/>
    </source>
</evidence>
<dbReference type="PANTHER" id="PTHR12358">
    <property type="entry name" value="SPHINGOSINE KINASE"/>
    <property type="match status" value="1"/>
</dbReference>
<accession>A0A6P2BU83</accession>
<dbReference type="InterPro" id="IPR017438">
    <property type="entry name" value="ATP-NAD_kinase_N"/>
</dbReference>
<sequence length="324" mass="33701">MRPAERQLSRYGWQPADPPRRPVLFVNPRSGDGRAARAGLAERAREQGIETVVLAPGQDLAALASQAAAGGADALGMAGGDGSLAVVAATAAAHGIPFVCVPAGTRNHFALDVGVDRRDVTGALDAFTDGVERRIDVAEVNGRTFLNNVSLGVYGDAVRSPAYRDAKVRTLLQTAAEVLGPSAEAPALRLPDDLGREHRRPAIVLVSNNPYALDHPLARGTRPTLGGGQLGIIVLDAPGDSPDAPGRAWSTPRLEVSAPGPVHAGIDGEAADLSPPLRFAIRPSALRVRISVRHPGASPSARLRLPPPPREQQSHQGEGDGAPP</sequence>
<dbReference type="InterPro" id="IPR050187">
    <property type="entry name" value="Lipid_Phosphate_FormReg"/>
</dbReference>
<dbReference type="Gene3D" id="2.60.200.40">
    <property type="match status" value="1"/>
</dbReference>
<keyword evidence="6" id="KW-1185">Reference proteome</keyword>
<comment type="cofactor">
    <cofactor evidence="1">
        <name>Mg(2+)</name>
        <dbReference type="ChEBI" id="CHEBI:18420"/>
    </cofactor>
</comment>
<reference evidence="5 6" key="1">
    <citation type="submission" date="2018-11" db="EMBL/GenBank/DDBJ databases">
        <title>Trebonia kvetii gen.nov., sp.nov., a novel acidophilic actinobacterium, and proposal of the new actinobacterial family Treboniaceae fam. nov.</title>
        <authorList>
            <person name="Rapoport D."/>
            <person name="Sagova-Mareckova M."/>
            <person name="Sedlacek I."/>
            <person name="Provaznik J."/>
            <person name="Kralova S."/>
            <person name="Pavlinic D."/>
            <person name="Benes V."/>
            <person name="Kopecky J."/>
        </authorList>
    </citation>
    <scope>NUCLEOTIDE SEQUENCE [LARGE SCALE GENOMIC DNA]</scope>
    <source>
        <strain evidence="5 6">15Tr583</strain>
    </source>
</reference>
<dbReference type="AlphaFoldDB" id="A0A6P2BU83"/>
<dbReference type="Pfam" id="PF00781">
    <property type="entry name" value="DAGK_cat"/>
    <property type="match status" value="1"/>
</dbReference>